<dbReference type="Pfam" id="PF00364">
    <property type="entry name" value="Biotin_lipoyl"/>
    <property type="match status" value="1"/>
</dbReference>
<name>A0A356LDQ4_9BURK</name>
<comment type="caution">
    <text evidence="3">The sequence shown here is derived from an EMBL/GenBank/DDBJ whole genome shotgun (WGS) entry which is preliminary data.</text>
</comment>
<dbReference type="SUPFAM" id="SSF51230">
    <property type="entry name" value="Single hybrid motif"/>
    <property type="match status" value="1"/>
</dbReference>
<dbReference type="PANTHER" id="PTHR45266">
    <property type="entry name" value="OXALOACETATE DECARBOXYLASE ALPHA CHAIN"/>
    <property type="match status" value="1"/>
</dbReference>
<dbReference type="Proteomes" id="UP000264036">
    <property type="component" value="Unassembled WGS sequence"/>
</dbReference>
<dbReference type="InterPro" id="IPR050709">
    <property type="entry name" value="Biotin_Carboxyl_Carrier/Decarb"/>
</dbReference>
<reference evidence="3 4" key="1">
    <citation type="journal article" date="2018" name="Nat. Biotechnol.">
        <title>A standardized bacterial taxonomy based on genome phylogeny substantially revises the tree of life.</title>
        <authorList>
            <person name="Parks D.H."/>
            <person name="Chuvochina M."/>
            <person name="Waite D.W."/>
            <person name="Rinke C."/>
            <person name="Skarshewski A."/>
            <person name="Chaumeil P.A."/>
            <person name="Hugenholtz P."/>
        </authorList>
    </citation>
    <scope>NUCLEOTIDE SEQUENCE [LARGE SCALE GENOMIC DNA]</scope>
    <source>
        <strain evidence="3">UBA10707</strain>
    </source>
</reference>
<feature type="domain" description="Lipoyl-binding" evidence="2">
    <location>
        <begin position="1"/>
        <end position="68"/>
    </location>
</feature>
<evidence type="ECO:0000313" key="4">
    <source>
        <dbReference type="Proteomes" id="UP000264036"/>
    </source>
</evidence>
<sequence>MDVLSEVTGTVWKVVVNDGDTVQEGQTLVIVESMKMEIPVEAPADGQATVLVREGSAVEEGMIVARIGAA</sequence>
<evidence type="ECO:0000259" key="2">
    <source>
        <dbReference type="PROSITE" id="PS50968"/>
    </source>
</evidence>
<proteinExistence type="predicted"/>
<dbReference type="EMBL" id="DOEK01000016">
    <property type="protein sequence ID" value="HBP29123.1"/>
    <property type="molecule type" value="Genomic_DNA"/>
</dbReference>
<keyword evidence="1" id="KW-0092">Biotin</keyword>
<protein>
    <submittedName>
        <fullName evidence="3">Acetyl-CoA carboxylase biotin carboxyl carrier protein subunit</fullName>
    </submittedName>
</protein>
<evidence type="ECO:0000256" key="1">
    <source>
        <dbReference type="ARBA" id="ARBA00023267"/>
    </source>
</evidence>
<dbReference type="InterPro" id="IPR000089">
    <property type="entry name" value="Biotin_lipoyl"/>
</dbReference>
<dbReference type="CDD" id="cd06850">
    <property type="entry name" value="biotinyl_domain"/>
    <property type="match status" value="1"/>
</dbReference>
<accession>A0A356LDQ4</accession>
<organism evidence="3 4">
    <name type="scientific">Advenella kashmirensis</name>
    <dbReference type="NCBI Taxonomy" id="310575"/>
    <lineage>
        <taxon>Bacteria</taxon>
        <taxon>Pseudomonadati</taxon>
        <taxon>Pseudomonadota</taxon>
        <taxon>Betaproteobacteria</taxon>
        <taxon>Burkholderiales</taxon>
        <taxon>Alcaligenaceae</taxon>
    </lineage>
</organism>
<dbReference type="AlphaFoldDB" id="A0A356LDQ4"/>
<evidence type="ECO:0000313" key="3">
    <source>
        <dbReference type="EMBL" id="HBP29123.1"/>
    </source>
</evidence>
<dbReference type="PROSITE" id="PS50968">
    <property type="entry name" value="BIOTINYL_LIPOYL"/>
    <property type="match status" value="1"/>
</dbReference>
<gene>
    <name evidence="3" type="ORF">DD666_06885</name>
</gene>
<dbReference type="Gene3D" id="2.40.50.100">
    <property type="match status" value="1"/>
</dbReference>
<dbReference type="PANTHER" id="PTHR45266:SF3">
    <property type="entry name" value="OXALOACETATE DECARBOXYLASE ALPHA CHAIN"/>
    <property type="match status" value="1"/>
</dbReference>
<dbReference type="InterPro" id="IPR011053">
    <property type="entry name" value="Single_hybrid_motif"/>
</dbReference>